<keyword evidence="9" id="KW-1185">Reference proteome</keyword>
<keyword evidence="6" id="KW-0732">Signal</keyword>
<dbReference type="Gene3D" id="2.40.10.10">
    <property type="entry name" value="Trypsin-like serine proteases"/>
    <property type="match status" value="1"/>
</dbReference>
<dbReference type="PROSITE" id="PS00134">
    <property type="entry name" value="TRYPSIN_HIS"/>
    <property type="match status" value="1"/>
</dbReference>
<sequence>MWKVVIIIFVTMCQYGTTNIVTVNSDPNLLIVNGTVIPIKERPYQVAIDDTYIPFIRSNVACGGVIIGTKWILTAGHCLEYDPKVVRAGTSLGNSGGEIFDIKETYLHPNYTKVPLRNDVAILELDEDIKYSDEMQPIEMMNGFEKIHKDDYEIVVSGYGRPCYECKKDVRLKKIVVKTISRDECKQHYKTLLDNQICAINKTSSIWDNGQVKLFLMGISSFGDDCKVNEPMVFSYIPYFLGWIRYITKL</sequence>
<reference evidence="8" key="1">
    <citation type="submission" date="2022-07" db="EMBL/GenBank/DDBJ databases">
        <authorList>
            <person name="Trinca V."/>
            <person name="Uliana J.V.C."/>
            <person name="Torres T.T."/>
            <person name="Ward R.J."/>
            <person name="Monesi N."/>
        </authorList>
    </citation>
    <scope>NUCLEOTIDE SEQUENCE</scope>
    <source>
        <strain evidence="8">HSMRA1968</strain>
        <tissue evidence="8">Whole embryos</tissue>
    </source>
</reference>
<organism evidence="8 9">
    <name type="scientific">Pseudolycoriella hygida</name>
    <dbReference type="NCBI Taxonomy" id="35572"/>
    <lineage>
        <taxon>Eukaryota</taxon>
        <taxon>Metazoa</taxon>
        <taxon>Ecdysozoa</taxon>
        <taxon>Arthropoda</taxon>
        <taxon>Hexapoda</taxon>
        <taxon>Insecta</taxon>
        <taxon>Pterygota</taxon>
        <taxon>Neoptera</taxon>
        <taxon>Endopterygota</taxon>
        <taxon>Diptera</taxon>
        <taxon>Nematocera</taxon>
        <taxon>Sciaroidea</taxon>
        <taxon>Sciaridae</taxon>
        <taxon>Pseudolycoriella</taxon>
    </lineage>
</organism>
<dbReference type="GO" id="GO:0006508">
    <property type="term" value="P:proteolysis"/>
    <property type="evidence" value="ECO:0007669"/>
    <property type="project" value="UniProtKB-KW"/>
</dbReference>
<dbReference type="SUPFAM" id="SSF50494">
    <property type="entry name" value="Trypsin-like serine proteases"/>
    <property type="match status" value="1"/>
</dbReference>
<evidence type="ECO:0000256" key="1">
    <source>
        <dbReference type="ARBA" id="ARBA00022670"/>
    </source>
</evidence>
<dbReference type="PRINTS" id="PR00722">
    <property type="entry name" value="CHYMOTRYPSIN"/>
</dbReference>
<dbReference type="InterPro" id="IPR043504">
    <property type="entry name" value="Peptidase_S1_PA_chymotrypsin"/>
</dbReference>
<proteinExistence type="inferred from homology"/>
<evidence type="ECO:0000256" key="4">
    <source>
        <dbReference type="ARBA" id="ARBA00023157"/>
    </source>
</evidence>
<feature type="domain" description="Peptidase S1" evidence="7">
    <location>
        <begin position="31"/>
        <end position="249"/>
    </location>
</feature>
<dbReference type="PANTHER" id="PTHR24276">
    <property type="entry name" value="POLYSERASE-RELATED"/>
    <property type="match status" value="1"/>
</dbReference>
<dbReference type="CDD" id="cd00190">
    <property type="entry name" value="Tryp_SPc"/>
    <property type="match status" value="1"/>
</dbReference>
<dbReference type="Proteomes" id="UP001151699">
    <property type="component" value="Chromosome A"/>
</dbReference>
<keyword evidence="4" id="KW-1015">Disulfide bond</keyword>
<protein>
    <submittedName>
        <fullName evidence="8">Trypsin 5G1</fullName>
    </submittedName>
</protein>
<keyword evidence="2" id="KW-0378">Hydrolase</keyword>
<dbReference type="GO" id="GO:0004252">
    <property type="term" value="F:serine-type endopeptidase activity"/>
    <property type="evidence" value="ECO:0007669"/>
    <property type="project" value="InterPro"/>
</dbReference>
<comment type="similarity">
    <text evidence="5">Belongs to the peptidase S1 family. CLIP subfamily.</text>
</comment>
<dbReference type="InterPro" id="IPR001314">
    <property type="entry name" value="Peptidase_S1A"/>
</dbReference>
<dbReference type="FunFam" id="2.40.10.10:FF:000068">
    <property type="entry name" value="transmembrane protease serine 2"/>
    <property type="match status" value="1"/>
</dbReference>
<dbReference type="AlphaFoldDB" id="A0A9Q0N9Y3"/>
<dbReference type="PANTHER" id="PTHR24276:SF91">
    <property type="entry name" value="AT26814P-RELATED"/>
    <property type="match status" value="1"/>
</dbReference>
<evidence type="ECO:0000313" key="8">
    <source>
        <dbReference type="EMBL" id="KAJ6645394.1"/>
    </source>
</evidence>
<gene>
    <name evidence="8" type="ORF">Bhyg_00600</name>
</gene>
<keyword evidence="1" id="KW-0645">Protease</keyword>
<feature type="chain" id="PRO_5040404827" evidence="6">
    <location>
        <begin position="19"/>
        <end position="250"/>
    </location>
</feature>
<evidence type="ECO:0000256" key="5">
    <source>
        <dbReference type="ARBA" id="ARBA00024195"/>
    </source>
</evidence>
<name>A0A9Q0N9Y3_9DIPT</name>
<dbReference type="InterPro" id="IPR009003">
    <property type="entry name" value="Peptidase_S1_PA"/>
</dbReference>
<dbReference type="InterPro" id="IPR001254">
    <property type="entry name" value="Trypsin_dom"/>
</dbReference>
<dbReference type="EMBL" id="WJQU01000001">
    <property type="protein sequence ID" value="KAJ6645394.1"/>
    <property type="molecule type" value="Genomic_DNA"/>
</dbReference>
<evidence type="ECO:0000256" key="6">
    <source>
        <dbReference type="SAM" id="SignalP"/>
    </source>
</evidence>
<keyword evidence="3" id="KW-0720">Serine protease</keyword>
<dbReference type="SMART" id="SM00020">
    <property type="entry name" value="Tryp_SPc"/>
    <property type="match status" value="1"/>
</dbReference>
<accession>A0A9Q0N9Y3</accession>
<evidence type="ECO:0000256" key="3">
    <source>
        <dbReference type="ARBA" id="ARBA00022825"/>
    </source>
</evidence>
<dbReference type="InterPro" id="IPR018114">
    <property type="entry name" value="TRYPSIN_HIS"/>
</dbReference>
<evidence type="ECO:0000259" key="7">
    <source>
        <dbReference type="PROSITE" id="PS50240"/>
    </source>
</evidence>
<evidence type="ECO:0000313" key="9">
    <source>
        <dbReference type="Proteomes" id="UP001151699"/>
    </source>
</evidence>
<feature type="signal peptide" evidence="6">
    <location>
        <begin position="1"/>
        <end position="18"/>
    </location>
</feature>
<dbReference type="PROSITE" id="PS50240">
    <property type="entry name" value="TRYPSIN_DOM"/>
    <property type="match status" value="1"/>
</dbReference>
<dbReference type="Pfam" id="PF00089">
    <property type="entry name" value="Trypsin"/>
    <property type="match status" value="1"/>
</dbReference>
<comment type="caution">
    <text evidence="8">The sequence shown here is derived from an EMBL/GenBank/DDBJ whole genome shotgun (WGS) entry which is preliminary data.</text>
</comment>
<dbReference type="InterPro" id="IPR050430">
    <property type="entry name" value="Peptidase_S1"/>
</dbReference>
<dbReference type="OrthoDB" id="7759914at2759"/>
<evidence type="ECO:0000256" key="2">
    <source>
        <dbReference type="ARBA" id="ARBA00022801"/>
    </source>
</evidence>